<feature type="transmembrane region" description="Helical" evidence="14">
    <location>
        <begin position="736"/>
        <end position="754"/>
    </location>
</feature>
<reference evidence="16 17" key="1">
    <citation type="submission" date="2021-03" db="EMBL/GenBank/DDBJ databases">
        <title>Genomic Encyclopedia of Type Strains, Phase IV (KMG-IV): sequencing the most valuable type-strain genomes for metagenomic binning, comparative biology and taxonomic classification.</title>
        <authorList>
            <person name="Goeker M."/>
        </authorList>
    </citation>
    <scope>NUCLEOTIDE SEQUENCE [LARGE SCALE GENOMIC DNA]</scope>
    <source>
        <strain evidence="16 17">DSM 40499</strain>
    </source>
</reference>
<evidence type="ECO:0000256" key="4">
    <source>
        <dbReference type="ARBA" id="ARBA00012583"/>
    </source>
</evidence>
<keyword evidence="9" id="KW-0735">Signal-anchor</keyword>
<dbReference type="PANTHER" id="PTHR10859:SF91">
    <property type="entry name" value="DOLICHYL-PHOSPHATE BETA-GLUCOSYLTRANSFERASE"/>
    <property type="match status" value="1"/>
</dbReference>
<evidence type="ECO:0000256" key="11">
    <source>
        <dbReference type="ARBA" id="ARBA00023136"/>
    </source>
</evidence>
<dbReference type="CDD" id="cd04188">
    <property type="entry name" value="DPG_synthase"/>
    <property type="match status" value="1"/>
</dbReference>
<organism evidence="16 17">
    <name type="scientific">Streptomyces griseochromogenes</name>
    <dbReference type="NCBI Taxonomy" id="68214"/>
    <lineage>
        <taxon>Bacteria</taxon>
        <taxon>Bacillati</taxon>
        <taxon>Actinomycetota</taxon>
        <taxon>Actinomycetes</taxon>
        <taxon>Kitasatosporales</taxon>
        <taxon>Streptomycetaceae</taxon>
        <taxon>Streptomyces</taxon>
    </lineage>
</organism>
<evidence type="ECO:0000313" key="17">
    <source>
        <dbReference type="Proteomes" id="UP001519309"/>
    </source>
</evidence>
<feature type="compositionally biased region" description="Basic and acidic residues" evidence="13">
    <location>
        <begin position="1"/>
        <end position="12"/>
    </location>
</feature>
<sequence>MPGQDHSPEPGHVHPAGAGDGHFAGPGHSHLAGPGHNRPAGPGHIRPEADRPGPHPGDVPSPTPIPHQRAADGAYVPGPSAPGRERRTGGAGGNEDGGGGEAGAAVDLSVVIPAYNEEHRLAPTLDAITTYLTDHEGRWGTWEVIVVDDGSTDGTREVPALNRPRVRLVTSPRNRGKGHALRLGVAVSRGHRVLTTDADLSTPIEELERLDKALSEGNTAAIGSRSVPGADIAHRQHRTRELLGRAGNLLIRRTAVPGIRDTQCGFKLFEGDRAREAFGAARLDGWGIDVEVLHHFHRAGRPIAEVPVRWSHRPGSKVGPLDYLRVLTDLARIRARSLRPADLLATALFLLMSVALYSGRFFAPSHRYLTDSMQDQNQWEWFFAVTADSVAHLHNPLFTDLQGFPDGVNLMANTAMLGLSVPFAPITLLFGPAVSLSVCMALGIAATAAAWYRLIVKRVVRRRSAAFVGASLAAFAPPMVSHANAHPNFVILFMIPLIIDRALRLATGARVVRDGIVLGLMAAYQVFLGEEPLLLASIGTALFAAAYGAVRRDVARAAWRPLLKGLLIGSAVCLPLAGYALYWQFAGPQSYQGILHGDNAGNSPLSLLAFAERSLVAGDAQIAGSLSLNPTEQNAFYGWPLVAVAFAIVVRLWDNALVKALAFTTVAAAVLSLGPKIRIPLTDIVCPGPWALLAHKPLFESVIEGRVAMICAPALGMLLALAVDRAAASRNPTSQYLGLLGVALALLPLIPAPLKSTDRVAVPAFITEGTWKSYVHEGETLVPVPLPDPGAAEALHWQTAAHLGFKLPGGYFNGPWGKDRIGIYGASPRYTSNMLRDVGYTGVAPVIGKEWRAQARQDFAYWKAGALVLAPQPNDGALRTVLNRLTGRDGKWTGGVWVWDLHRGS</sequence>
<dbReference type="InterPro" id="IPR035518">
    <property type="entry name" value="DPG_synthase"/>
</dbReference>
<keyword evidence="6 16" id="KW-0808">Transferase</keyword>
<feature type="transmembrane region" description="Helical" evidence="14">
    <location>
        <begin position="562"/>
        <end position="582"/>
    </location>
</feature>
<keyword evidence="7 14" id="KW-0812">Transmembrane</keyword>
<feature type="region of interest" description="Disordered" evidence="13">
    <location>
        <begin position="1"/>
        <end position="102"/>
    </location>
</feature>
<feature type="transmembrane region" description="Helical" evidence="14">
    <location>
        <begin position="426"/>
        <end position="452"/>
    </location>
</feature>
<evidence type="ECO:0000256" key="1">
    <source>
        <dbReference type="ARBA" id="ARBA00004389"/>
    </source>
</evidence>
<dbReference type="GO" id="GO:0004581">
    <property type="term" value="F:dolichyl-phosphate beta-glucosyltransferase activity"/>
    <property type="evidence" value="ECO:0007669"/>
    <property type="project" value="UniProtKB-EC"/>
</dbReference>
<protein>
    <recommendedName>
        <fullName evidence="4">dolichyl-phosphate beta-glucosyltransferase</fullName>
        <ecNumber evidence="4">2.4.1.117</ecNumber>
    </recommendedName>
</protein>
<evidence type="ECO:0000256" key="2">
    <source>
        <dbReference type="ARBA" id="ARBA00004922"/>
    </source>
</evidence>
<evidence type="ECO:0000256" key="3">
    <source>
        <dbReference type="ARBA" id="ARBA00006739"/>
    </source>
</evidence>
<feature type="compositionally biased region" description="Pro residues" evidence="13">
    <location>
        <begin position="54"/>
        <end position="65"/>
    </location>
</feature>
<evidence type="ECO:0000256" key="9">
    <source>
        <dbReference type="ARBA" id="ARBA00022968"/>
    </source>
</evidence>
<keyword evidence="11 14" id="KW-0472">Membrane</keyword>
<comment type="subcellular location">
    <subcellularLocation>
        <location evidence="1">Endoplasmic reticulum membrane</location>
        <topology evidence="1">Single-pass membrane protein</topology>
    </subcellularLocation>
</comment>
<evidence type="ECO:0000259" key="15">
    <source>
        <dbReference type="Pfam" id="PF00535"/>
    </source>
</evidence>
<feature type="transmembrane region" description="Helical" evidence="14">
    <location>
        <begin position="533"/>
        <end position="550"/>
    </location>
</feature>
<proteinExistence type="inferred from homology"/>
<dbReference type="SUPFAM" id="SSF53448">
    <property type="entry name" value="Nucleotide-diphospho-sugar transferases"/>
    <property type="match status" value="1"/>
</dbReference>
<evidence type="ECO:0000256" key="8">
    <source>
        <dbReference type="ARBA" id="ARBA00022824"/>
    </source>
</evidence>
<feature type="transmembrane region" description="Helical" evidence="14">
    <location>
        <begin position="660"/>
        <end position="679"/>
    </location>
</feature>
<feature type="compositionally biased region" description="Gly residues" evidence="13">
    <location>
        <begin position="89"/>
        <end position="102"/>
    </location>
</feature>
<evidence type="ECO:0000256" key="6">
    <source>
        <dbReference type="ARBA" id="ARBA00022679"/>
    </source>
</evidence>
<keyword evidence="17" id="KW-1185">Reference proteome</keyword>
<evidence type="ECO:0000256" key="7">
    <source>
        <dbReference type="ARBA" id="ARBA00022692"/>
    </source>
</evidence>
<keyword evidence="10 14" id="KW-1133">Transmembrane helix</keyword>
<comment type="caution">
    <text evidence="16">The sequence shown here is derived from an EMBL/GenBank/DDBJ whole genome shotgun (WGS) entry which is preliminary data.</text>
</comment>
<comment type="similarity">
    <text evidence="3">Belongs to the glycosyltransferase 2 family.</text>
</comment>
<dbReference type="InterPro" id="IPR001173">
    <property type="entry name" value="Glyco_trans_2-like"/>
</dbReference>
<feature type="transmembrane region" description="Helical" evidence="14">
    <location>
        <begin position="636"/>
        <end position="653"/>
    </location>
</feature>
<keyword evidence="5 16" id="KW-0328">Glycosyltransferase</keyword>
<evidence type="ECO:0000256" key="12">
    <source>
        <dbReference type="ARBA" id="ARBA00045097"/>
    </source>
</evidence>
<evidence type="ECO:0000256" key="14">
    <source>
        <dbReference type="SAM" id="Phobius"/>
    </source>
</evidence>
<comment type="catalytic activity">
    <reaction evidence="12">
        <text>a di-trans,poly-cis-dolichyl phosphate + UDP-alpha-D-glucose = a di-trans,poly-cis-dolichyl beta-D-glucosyl phosphate + UDP</text>
        <dbReference type="Rhea" id="RHEA:15401"/>
        <dbReference type="Rhea" id="RHEA-COMP:19498"/>
        <dbReference type="Rhea" id="RHEA-COMP:19502"/>
        <dbReference type="ChEBI" id="CHEBI:57525"/>
        <dbReference type="ChEBI" id="CHEBI:57683"/>
        <dbReference type="ChEBI" id="CHEBI:58223"/>
        <dbReference type="ChEBI" id="CHEBI:58885"/>
        <dbReference type="EC" id="2.4.1.117"/>
    </reaction>
    <physiologicalReaction direction="left-to-right" evidence="12">
        <dbReference type="Rhea" id="RHEA:15402"/>
    </physiologicalReaction>
</comment>
<feature type="domain" description="Glycosyltransferase 2-like" evidence="15">
    <location>
        <begin position="109"/>
        <end position="268"/>
    </location>
</feature>
<gene>
    <name evidence="16" type="ORF">J2Z21_005807</name>
</gene>
<dbReference type="InterPro" id="IPR029044">
    <property type="entry name" value="Nucleotide-diphossugar_trans"/>
</dbReference>
<evidence type="ECO:0000256" key="5">
    <source>
        <dbReference type="ARBA" id="ARBA00022676"/>
    </source>
</evidence>
<dbReference type="EC" id="2.4.1.117" evidence="4"/>
<evidence type="ECO:0000256" key="10">
    <source>
        <dbReference type="ARBA" id="ARBA00022989"/>
    </source>
</evidence>
<accession>A0ABS4LZH9</accession>
<dbReference type="Proteomes" id="UP001519309">
    <property type="component" value="Unassembled WGS sequence"/>
</dbReference>
<dbReference type="Gene3D" id="3.90.550.10">
    <property type="entry name" value="Spore Coat Polysaccharide Biosynthesis Protein SpsA, Chain A"/>
    <property type="match status" value="1"/>
</dbReference>
<dbReference type="PANTHER" id="PTHR10859">
    <property type="entry name" value="GLYCOSYL TRANSFERASE"/>
    <property type="match status" value="1"/>
</dbReference>
<feature type="transmembrane region" description="Helical" evidence="14">
    <location>
        <begin position="510"/>
        <end position="527"/>
    </location>
</feature>
<keyword evidence="8" id="KW-0256">Endoplasmic reticulum</keyword>
<comment type="pathway">
    <text evidence="2">Protein modification; protein glycosylation.</text>
</comment>
<name>A0ABS4LZH9_9ACTN</name>
<evidence type="ECO:0000256" key="13">
    <source>
        <dbReference type="SAM" id="MobiDB-lite"/>
    </source>
</evidence>
<dbReference type="EMBL" id="JAGGLP010000013">
    <property type="protein sequence ID" value="MBP2052818.1"/>
    <property type="molecule type" value="Genomic_DNA"/>
</dbReference>
<evidence type="ECO:0000313" key="16">
    <source>
        <dbReference type="EMBL" id="MBP2052818.1"/>
    </source>
</evidence>
<dbReference type="Pfam" id="PF00535">
    <property type="entry name" value="Glycos_transf_2"/>
    <property type="match status" value="1"/>
</dbReference>
<feature type="transmembrane region" description="Helical" evidence="14">
    <location>
        <begin position="707"/>
        <end position="724"/>
    </location>
</feature>
<feature type="transmembrane region" description="Helical" evidence="14">
    <location>
        <begin position="343"/>
        <end position="363"/>
    </location>
</feature>